<dbReference type="EMBL" id="JASCXW010000044">
    <property type="protein sequence ID" value="MDI6453677.1"/>
    <property type="molecule type" value="Genomic_DNA"/>
</dbReference>
<accession>A0AAW6U724</accession>
<keyword evidence="5 7" id="KW-1133">Transmembrane helix</keyword>
<dbReference type="InterPro" id="IPR049278">
    <property type="entry name" value="MS_channel_C"/>
</dbReference>
<dbReference type="GO" id="GO:0005886">
    <property type="term" value="C:plasma membrane"/>
    <property type="evidence" value="ECO:0007669"/>
    <property type="project" value="UniProtKB-SubCell"/>
</dbReference>
<sequence>MKFKSRPKKEQLQILSVIILIFIFVLVGSLSSIIFPGSTFALVIENSIGKFFNLIRFIEDHYVTILESVAILIFVWILNKAFLLIIYLTTKKGKRSETIGNLFKGFVKYLSFIIAAFLILSAWGIDTPTLLAGAGIIGLAISFGAQSLMEDLFAGLAIIIQKQFVVGDIVELEHMRGTVKEIGLRITKIEDLNGDVLLINNSDIKNVINTSSSLSIAICDIGIEYGADLEKVEEVIINNLENMRKNIPNIKEGPFYYGVDQLADSAVVCRIVAKTEEQNRHNVRRSLNREIKLLFDKYGISIPFPQVTVHQENGKHKVSDK</sequence>
<comment type="subcellular location">
    <subcellularLocation>
        <location evidence="1">Cell membrane</location>
        <topology evidence="1">Multi-pass membrane protein</topology>
    </subcellularLocation>
</comment>
<dbReference type="Gene3D" id="2.30.30.60">
    <property type="match status" value="1"/>
</dbReference>
<evidence type="ECO:0000256" key="6">
    <source>
        <dbReference type="ARBA" id="ARBA00023136"/>
    </source>
</evidence>
<proteinExistence type="inferred from homology"/>
<dbReference type="GO" id="GO:0008381">
    <property type="term" value="F:mechanosensitive monoatomic ion channel activity"/>
    <property type="evidence" value="ECO:0007669"/>
    <property type="project" value="InterPro"/>
</dbReference>
<dbReference type="InterPro" id="IPR011066">
    <property type="entry name" value="MscS_channel_C_sf"/>
</dbReference>
<evidence type="ECO:0000256" key="2">
    <source>
        <dbReference type="ARBA" id="ARBA00008017"/>
    </source>
</evidence>
<dbReference type="InterPro" id="IPR011014">
    <property type="entry name" value="MscS_channel_TM-2"/>
</dbReference>
<evidence type="ECO:0000256" key="4">
    <source>
        <dbReference type="ARBA" id="ARBA00022692"/>
    </source>
</evidence>
<dbReference type="Pfam" id="PF21082">
    <property type="entry name" value="MS_channel_3rd"/>
    <property type="match status" value="1"/>
</dbReference>
<keyword evidence="12" id="KW-1185">Reference proteome</keyword>
<feature type="transmembrane region" description="Helical" evidence="7">
    <location>
        <begin position="69"/>
        <end position="88"/>
    </location>
</feature>
<protein>
    <submittedName>
        <fullName evidence="11">Mechanosensitive ion channel family protein</fullName>
    </submittedName>
</protein>
<dbReference type="Gene3D" id="3.30.70.100">
    <property type="match status" value="1"/>
</dbReference>
<dbReference type="InterPro" id="IPR010920">
    <property type="entry name" value="LSM_dom_sf"/>
</dbReference>
<dbReference type="SUPFAM" id="SSF82689">
    <property type="entry name" value="Mechanosensitive channel protein MscS (YggB), C-terminal domain"/>
    <property type="match status" value="1"/>
</dbReference>
<dbReference type="SUPFAM" id="SSF50182">
    <property type="entry name" value="Sm-like ribonucleoproteins"/>
    <property type="match status" value="1"/>
</dbReference>
<feature type="domain" description="Mechanosensitive ion channel transmembrane helices 2/3" evidence="10">
    <location>
        <begin position="106"/>
        <end position="146"/>
    </location>
</feature>
<evidence type="ECO:0000259" key="8">
    <source>
        <dbReference type="Pfam" id="PF00924"/>
    </source>
</evidence>
<dbReference type="InterPro" id="IPR006685">
    <property type="entry name" value="MscS_channel_2nd"/>
</dbReference>
<gene>
    <name evidence="11" type="ORF">QJ521_08880</name>
</gene>
<reference evidence="11" key="1">
    <citation type="submission" date="2023-05" db="EMBL/GenBank/DDBJ databases">
        <title>Mariniplasma microaerophilum sp. nov., a novel anaerobic mollicute isolated from terrestrial mud volcano, Taman Peninsula, Russia.</title>
        <authorList>
            <person name="Khomyakova M.A."/>
            <person name="Merkel A.Y."/>
            <person name="Slobodkin A.I."/>
        </authorList>
    </citation>
    <scope>NUCLEOTIDE SEQUENCE</scope>
    <source>
        <strain evidence="11">M4Ah</strain>
    </source>
</reference>
<evidence type="ECO:0000256" key="5">
    <source>
        <dbReference type="ARBA" id="ARBA00022989"/>
    </source>
</evidence>
<name>A0AAW6U724_9MOLU</name>
<dbReference type="PANTHER" id="PTHR30460">
    <property type="entry name" value="MODERATE CONDUCTANCE MECHANOSENSITIVE CHANNEL YBIO"/>
    <property type="match status" value="1"/>
</dbReference>
<evidence type="ECO:0000259" key="10">
    <source>
        <dbReference type="Pfam" id="PF21088"/>
    </source>
</evidence>
<dbReference type="PANTHER" id="PTHR30460:SF0">
    <property type="entry name" value="MODERATE CONDUCTANCE MECHANOSENSITIVE CHANNEL YBIO"/>
    <property type="match status" value="1"/>
</dbReference>
<dbReference type="Proteomes" id="UP001431532">
    <property type="component" value="Unassembled WGS sequence"/>
</dbReference>
<dbReference type="SUPFAM" id="SSF82861">
    <property type="entry name" value="Mechanosensitive channel protein MscS (YggB), transmembrane region"/>
    <property type="match status" value="1"/>
</dbReference>
<dbReference type="RefSeq" id="WP_282840124.1">
    <property type="nucleotide sequence ID" value="NZ_JASCXW010000044.1"/>
</dbReference>
<feature type="domain" description="Mechanosensitive ion channel MscS C-terminal" evidence="9">
    <location>
        <begin position="219"/>
        <end position="302"/>
    </location>
</feature>
<evidence type="ECO:0000313" key="11">
    <source>
        <dbReference type="EMBL" id="MDI6453677.1"/>
    </source>
</evidence>
<dbReference type="InterPro" id="IPR049142">
    <property type="entry name" value="MS_channel_1st"/>
</dbReference>
<evidence type="ECO:0000256" key="7">
    <source>
        <dbReference type="SAM" id="Phobius"/>
    </source>
</evidence>
<dbReference type="AlphaFoldDB" id="A0AAW6U724"/>
<comment type="caution">
    <text evidence="11">The sequence shown here is derived from an EMBL/GenBank/DDBJ whole genome shotgun (WGS) entry which is preliminary data.</text>
</comment>
<organism evidence="11 12">
    <name type="scientific">Peloplasma aerotolerans</name>
    <dbReference type="NCBI Taxonomy" id="3044389"/>
    <lineage>
        <taxon>Bacteria</taxon>
        <taxon>Bacillati</taxon>
        <taxon>Mycoplasmatota</taxon>
        <taxon>Mollicutes</taxon>
        <taxon>Acholeplasmatales</taxon>
        <taxon>Acholeplasmataceae</taxon>
        <taxon>Peloplasma</taxon>
    </lineage>
</organism>
<dbReference type="InterPro" id="IPR023408">
    <property type="entry name" value="MscS_beta-dom_sf"/>
</dbReference>
<evidence type="ECO:0000313" key="12">
    <source>
        <dbReference type="Proteomes" id="UP001431532"/>
    </source>
</evidence>
<feature type="transmembrane region" description="Helical" evidence="7">
    <location>
        <begin position="12"/>
        <end position="35"/>
    </location>
</feature>
<evidence type="ECO:0000256" key="3">
    <source>
        <dbReference type="ARBA" id="ARBA00022475"/>
    </source>
</evidence>
<feature type="transmembrane region" description="Helical" evidence="7">
    <location>
        <begin position="109"/>
        <end position="125"/>
    </location>
</feature>
<comment type="similarity">
    <text evidence="2">Belongs to the MscS (TC 1.A.23) family.</text>
</comment>
<keyword evidence="4 7" id="KW-0812">Transmembrane</keyword>
<keyword evidence="3" id="KW-1003">Cell membrane</keyword>
<dbReference type="InterPro" id="IPR045276">
    <property type="entry name" value="YbiO_bact"/>
</dbReference>
<keyword evidence="6 7" id="KW-0472">Membrane</keyword>
<evidence type="ECO:0000259" key="9">
    <source>
        <dbReference type="Pfam" id="PF21082"/>
    </source>
</evidence>
<feature type="domain" description="Mechanosensitive ion channel MscS" evidence="8">
    <location>
        <begin position="148"/>
        <end position="211"/>
    </location>
</feature>
<evidence type="ECO:0000256" key="1">
    <source>
        <dbReference type="ARBA" id="ARBA00004651"/>
    </source>
</evidence>
<dbReference type="Gene3D" id="1.10.287.1260">
    <property type="match status" value="1"/>
</dbReference>
<dbReference type="Pfam" id="PF00924">
    <property type="entry name" value="MS_channel_2nd"/>
    <property type="match status" value="1"/>
</dbReference>
<dbReference type="Pfam" id="PF21088">
    <property type="entry name" value="MS_channel_1st"/>
    <property type="match status" value="1"/>
</dbReference>